<dbReference type="EMBL" id="JAUCMV010000003">
    <property type="protein sequence ID" value="KAK0413017.1"/>
    <property type="molecule type" value="Genomic_DNA"/>
</dbReference>
<evidence type="ECO:0000256" key="1">
    <source>
        <dbReference type="SAM" id="Phobius"/>
    </source>
</evidence>
<sequence length="143" mass="16505">MSLSTLFGTMLQRHVAVYVFFFVMCLSVGDYMEVHFRTSETFELNVHDIPPTDVLTVDITDLNDCLKRCGRNTLCTGGQFQAHFKTCRILANRTRMSINEDLRLRAGVNQVSFLKLDSNDTKICENKSFNETLFDVNEYFRLV</sequence>
<dbReference type="InterPro" id="IPR003609">
    <property type="entry name" value="Pan_app"/>
</dbReference>
<comment type="caution">
    <text evidence="3">The sequence shown here is derived from an EMBL/GenBank/DDBJ whole genome shotgun (WGS) entry which is preliminary data.</text>
</comment>
<keyword evidence="1" id="KW-1133">Transmembrane helix</keyword>
<dbReference type="Pfam" id="PF00024">
    <property type="entry name" value="PAN_1"/>
    <property type="match status" value="1"/>
</dbReference>
<keyword evidence="1" id="KW-0812">Transmembrane</keyword>
<accession>A0AA39HVX3</accession>
<reference evidence="3" key="1">
    <citation type="submission" date="2023-06" db="EMBL/GenBank/DDBJ databases">
        <title>Genomic analysis of the entomopathogenic nematode Steinernema hermaphroditum.</title>
        <authorList>
            <person name="Schwarz E.M."/>
            <person name="Heppert J.K."/>
            <person name="Baniya A."/>
            <person name="Schwartz H.T."/>
            <person name="Tan C.-H."/>
            <person name="Antoshechkin I."/>
            <person name="Sternberg P.W."/>
            <person name="Goodrich-Blair H."/>
            <person name="Dillman A.R."/>
        </authorList>
    </citation>
    <scope>NUCLEOTIDE SEQUENCE</scope>
    <source>
        <strain evidence="3">PS9179</strain>
        <tissue evidence="3">Whole animal</tissue>
    </source>
</reference>
<name>A0AA39HVX3_9BILA</name>
<feature type="transmembrane region" description="Helical" evidence="1">
    <location>
        <begin position="15"/>
        <end position="32"/>
    </location>
</feature>
<feature type="domain" description="Apple" evidence="2">
    <location>
        <begin position="52"/>
        <end position="96"/>
    </location>
</feature>
<evidence type="ECO:0000259" key="2">
    <source>
        <dbReference type="Pfam" id="PF00024"/>
    </source>
</evidence>
<dbReference type="AlphaFoldDB" id="A0AA39HVX3"/>
<gene>
    <name evidence="3" type="ORF">QR680_006543</name>
</gene>
<organism evidence="3 4">
    <name type="scientific">Steinernema hermaphroditum</name>
    <dbReference type="NCBI Taxonomy" id="289476"/>
    <lineage>
        <taxon>Eukaryota</taxon>
        <taxon>Metazoa</taxon>
        <taxon>Ecdysozoa</taxon>
        <taxon>Nematoda</taxon>
        <taxon>Chromadorea</taxon>
        <taxon>Rhabditida</taxon>
        <taxon>Tylenchina</taxon>
        <taxon>Panagrolaimomorpha</taxon>
        <taxon>Strongyloidoidea</taxon>
        <taxon>Steinernematidae</taxon>
        <taxon>Steinernema</taxon>
    </lineage>
</organism>
<keyword evidence="4" id="KW-1185">Reference proteome</keyword>
<evidence type="ECO:0000313" key="4">
    <source>
        <dbReference type="Proteomes" id="UP001175271"/>
    </source>
</evidence>
<evidence type="ECO:0000313" key="3">
    <source>
        <dbReference type="EMBL" id="KAK0413017.1"/>
    </source>
</evidence>
<protein>
    <recommendedName>
        <fullName evidence="2">Apple domain-containing protein</fullName>
    </recommendedName>
</protein>
<proteinExistence type="predicted"/>
<keyword evidence="1" id="KW-0472">Membrane</keyword>
<dbReference type="Proteomes" id="UP001175271">
    <property type="component" value="Unassembled WGS sequence"/>
</dbReference>